<keyword evidence="2" id="KW-1185">Reference proteome</keyword>
<gene>
    <name evidence="1" type="ORF">SAMN05444349_1682</name>
</gene>
<protein>
    <submittedName>
        <fullName evidence="1">Uncharacterized protein</fullName>
    </submittedName>
</protein>
<evidence type="ECO:0000313" key="1">
    <source>
        <dbReference type="EMBL" id="SHG04027.1"/>
    </source>
</evidence>
<reference evidence="1 2" key="1">
    <citation type="submission" date="2016-11" db="EMBL/GenBank/DDBJ databases">
        <authorList>
            <person name="Jaros S."/>
            <person name="Januszkiewicz K."/>
            <person name="Wedrychowicz H."/>
        </authorList>
    </citation>
    <scope>NUCLEOTIDE SEQUENCE [LARGE SCALE GENOMIC DNA]</scope>
    <source>
        <strain evidence="1 2">DSM 26883</strain>
    </source>
</reference>
<name>A0A1M5GJY6_9BACE</name>
<accession>A0A1M5GJY6</accession>
<dbReference type="AlphaFoldDB" id="A0A1M5GJY6"/>
<dbReference type="STRING" id="871325.SAMN05444349_1682"/>
<sequence>MAHGYSYLCDEILVIGSDDLRNMLIMFDRELEKDDKFLVRIIEIDKVTPVIVVKGRNRNDMKKLYERYKAEIQEK</sequence>
<dbReference type="EMBL" id="FQVD01000068">
    <property type="protein sequence ID" value="SHG04027.1"/>
    <property type="molecule type" value="Genomic_DNA"/>
</dbReference>
<dbReference type="RefSeq" id="WP_025074032.1">
    <property type="nucleotide sequence ID" value="NZ_FQVD01000068.1"/>
</dbReference>
<organism evidence="1 2">
    <name type="scientific">Bacteroides faecichinchillae</name>
    <dbReference type="NCBI Taxonomy" id="871325"/>
    <lineage>
        <taxon>Bacteria</taxon>
        <taxon>Pseudomonadati</taxon>
        <taxon>Bacteroidota</taxon>
        <taxon>Bacteroidia</taxon>
        <taxon>Bacteroidales</taxon>
        <taxon>Bacteroidaceae</taxon>
        <taxon>Bacteroides</taxon>
    </lineage>
</organism>
<evidence type="ECO:0000313" key="2">
    <source>
        <dbReference type="Proteomes" id="UP000184436"/>
    </source>
</evidence>
<proteinExistence type="predicted"/>
<dbReference type="Proteomes" id="UP000184436">
    <property type="component" value="Unassembled WGS sequence"/>
</dbReference>